<dbReference type="PROSITE" id="PS50835">
    <property type="entry name" value="IG_LIKE"/>
    <property type="match status" value="4"/>
</dbReference>
<dbReference type="InterPro" id="IPR003599">
    <property type="entry name" value="Ig_sub"/>
</dbReference>
<feature type="domain" description="Ig-like" evidence="3">
    <location>
        <begin position="352"/>
        <end position="437"/>
    </location>
</feature>
<dbReference type="SMART" id="SM00408">
    <property type="entry name" value="IGc2"/>
    <property type="match status" value="4"/>
</dbReference>
<dbReference type="FunFam" id="2.60.40.10:FF:000612">
    <property type="entry name" value="palladin isoform X1"/>
    <property type="match status" value="1"/>
</dbReference>
<proteinExistence type="predicted"/>
<dbReference type="PANTHER" id="PTHR47633">
    <property type="entry name" value="IMMUNOGLOBULIN"/>
    <property type="match status" value="1"/>
</dbReference>
<evidence type="ECO:0000256" key="1">
    <source>
        <dbReference type="ARBA" id="ARBA00023319"/>
    </source>
</evidence>
<protein>
    <recommendedName>
        <fullName evidence="3">Ig-like domain-containing protein</fullName>
    </recommendedName>
</protein>
<evidence type="ECO:0000256" key="2">
    <source>
        <dbReference type="SAM" id="MobiDB-lite"/>
    </source>
</evidence>
<dbReference type="Gene3D" id="2.60.40.10">
    <property type="entry name" value="Immunoglobulins"/>
    <property type="match status" value="4"/>
</dbReference>
<evidence type="ECO:0000313" key="5">
    <source>
        <dbReference type="Proteomes" id="UP001431783"/>
    </source>
</evidence>
<dbReference type="InterPro" id="IPR013783">
    <property type="entry name" value="Ig-like_fold"/>
</dbReference>
<dbReference type="FunFam" id="2.60.40.10:FF:001452">
    <property type="entry name" value="Uncharacterized protein, isoform F"/>
    <property type="match status" value="1"/>
</dbReference>
<feature type="region of interest" description="Disordered" evidence="2">
    <location>
        <begin position="194"/>
        <end position="231"/>
    </location>
</feature>
<gene>
    <name evidence="4" type="ORF">WA026_018446</name>
</gene>
<keyword evidence="1" id="KW-0393">Immunoglobulin domain</keyword>
<evidence type="ECO:0000313" key="4">
    <source>
        <dbReference type="EMBL" id="KAK9886794.1"/>
    </source>
</evidence>
<organism evidence="4 5">
    <name type="scientific">Henosepilachna vigintioctopunctata</name>
    <dbReference type="NCBI Taxonomy" id="420089"/>
    <lineage>
        <taxon>Eukaryota</taxon>
        <taxon>Metazoa</taxon>
        <taxon>Ecdysozoa</taxon>
        <taxon>Arthropoda</taxon>
        <taxon>Hexapoda</taxon>
        <taxon>Insecta</taxon>
        <taxon>Pterygota</taxon>
        <taxon>Neoptera</taxon>
        <taxon>Endopterygota</taxon>
        <taxon>Coleoptera</taxon>
        <taxon>Polyphaga</taxon>
        <taxon>Cucujiformia</taxon>
        <taxon>Coccinelloidea</taxon>
        <taxon>Coccinellidae</taxon>
        <taxon>Epilachninae</taxon>
        <taxon>Epilachnini</taxon>
        <taxon>Henosepilachna</taxon>
    </lineage>
</organism>
<dbReference type="InterPro" id="IPR003598">
    <property type="entry name" value="Ig_sub2"/>
</dbReference>
<dbReference type="InterPro" id="IPR013098">
    <property type="entry name" value="Ig_I-set"/>
</dbReference>
<dbReference type="FunFam" id="2.60.40.10:FF:000107">
    <property type="entry name" value="Myosin, light chain kinase a"/>
    <property type="match status" value="1"/>
</dbReference>
<comment type="caution">
    <text evidence="4">The sequence shown here is derived from an EMBL/GenBank/DDBJ whole genome shotgun (WGS) entry which is preliminary data.</text>
</comment>
<sequence>MKKCCFKYWECFFLQPDYYRDATHFHRVDQGPEYRLEIPNAKLDFTGTYTVYAKNCHGDAKAIISLQIKAKEKSTAPDTMDHTKISDFQTMPSIKRELQFMKCCDGDSVVFECEIDGVPTPDVRWERGGKLVHLGGDFHADLEGTIARLSIKQVYPEDEGEYTCVAFNDLGKASTSACLIVNIPEEKATTLCQQLQRPSGHSLEPSPLSTPRTTPTRSLSPRIRQRERTSSIGAHRRVRATIPKFYTIPHNRVAEEGETVKFQCAVAGFPDPYTNWEKDGVILSSSDRLTISEVDDLRVLELKDVGRQDSGTYKIILENEVGRVEASARLDVVCHRNYHAISSSTRARSLSPRISSGGRRLAGSSALLGSRTRLHCDIRTVPTPFLKWYRDGIPIEQSKKFQLSQDENNAYLDIIEVTKEDAGVYNCVAESRTISLEATTYLEVFEEVRVIEDLPENISATENNPVKLRLKVNVVGDFEVIWMKDGCVLSKSDKFRQLCSENGDLELQIRNCTLMDAGNYRCEIYTRFGEITSKTKLCIEGE</sequence>
<evidence type="ECO:0000259" key="3">
    <source>
        <dbReference type="PROSITE" id="PS50835"/>
    </source>
</evidence>
<dbReference type="EMBL" id="JARQZJ010000102">
    <property type="protein sequence ID" value="KAK9886794.1"/>
    <property type="molecule type" value="Genomic_DNA"/>
</dbReference>
<dbReference type="AlphaFoldDB" id="A0AAW1V0X8"/>
<feature type="domain" description="Ig-like" evidence="3">
    <location>
        <begin position="243"/>
        <end position="331"/>
    </location>
</feature>
<dbReference type="CDD" id="cd00096">
    <property type="entry name" value="Ig"/>
    <property type="match status" value="1"/>
</dbReference>
<dbReference type="SUPFAM" id="SSF48726">
    <property type="entry name" value="Immunoglobulin"/>
    <property type="match status" value="5"/>
</dbReference>
<reference evidence="4 5" key="1">
    <citation type="submission" date="2023-03" db="EMBL/GenBank/DDBJ databases">
        <title>Genome insight into feeding habits of ladybird beetles.</title>
        <authorList>
            <person name="Li H.-S."/>
            <person name="Huang Y.-H."/>
            <person name="Pang H."/>
        </authorList>
    </citation>
    <scope>NUCLEOTIDE SEQUENCE [LARGE SCALE GENOMIC DNA]</scope>
    <source>
        <strain evidence="4">SYSU_2023b</strain>
        <tissue evidence="4">Whole body</tissue>
    </source>
</reference>
<dbReference type="Pfam" id="PF07679">
    <property type="entry name" value="I-set"/>
    <property type="match status" value="4"/>
</dbReference>
<dbReference type="Proteomes" id="UP001431783">
    <property type="component" value="Unassembled WGS sequence"/>
</dbReference>
<dbReference type="InterPro" id="IPR036179">
    <property type="entry name" value="Ig-like_dom_sf"/>
</dbReference>
<feature type="domain" description="Ig-like" evidence="3">
    <location>
        <begin position="446"/>
        <end position="532"/>
    </location>
</feature>
<feature type="domain" description="Ig-like" evidence="3">
    <location>
        <begin position="92"/>
        <end position="180"/>
    </location>
</feature>
<dbReference type="SMART" id="SM00409">
    <property type="entry name" value="IG"/>
    <property type="match status" value="4"/>
</dbReference>
<accession>A0AAW1V0X8</accession>
<name>A0AAW1V0X8_9CUCU</name>
<dbReference type="InterPro" id="IPR007110">
    <property type="entry name" value="Ig-like_dom"/>
</dbReference>
<feature type="compositionally biased region" description="Low complexity" evidence="2">
    <location>
        <begin position="202"/>
        <end position="222"/>
    </location>
</feature>
<keyword evidence="5" id="KW-1185">Reference proteome</keyword>